<reference evidence="2" key="1">
    <citation type="submission" date="2021-01" db="EMBL/GenBank/DDBJ databases">
        <title>Whole genome shotgun sequence of Planobispora takensis NBRC 109077.</title>
        <authorList>
            <person name="Komaki H."/>
            <person name="Tamura T."/>
        </authorList>
    </citation>
    <scope>NUCLEOTIDE SEQUENCE</scope>
    <source>
        <strain evidence="2">NBRC 109077</strain>
    </source>
</reference>
<dbReference type="PANTHER" id="PTHR46825">
    <property type="entry name" value="D-ALANYL-D-ALANINE-CARBOXYPEPTIDASE/ENDOPEPTIDASE AMPH"/>
    <property type="match status" value="1"/>
</dbReference>
<dbReference type="AlphaFoldDB" id="A0A8J3T2X7"/>
<name>A0A8J3T2X7_9ACTN</name>
<feature type="domain" description="Beta-lactamase-related" evidence="1">
    <location>
        <begin position="17"/>
        <end position="324"/>
    </location>
</feature>
<evidence type="ECO:0000313" key="2">
    <source>
        <dbReference type="EMBL" id="GII03905.1"/>
    </source>
</evidence>
<proteinExistence type="predicted"/>
<dbReference type="InterPro" id="IPR012338">
    <property type="entry name" value="Beta-lactam/transpept-like"/>
</dbReference>
<dbReference type="InterPro" id="IPR050491">
    <property type="entry name" value="AmpC-like"/>
</dbReference>
<dbReference type="SUPFAM" id="SSF56601">
    <property type="entry name" value="beta-lactamase/transpeptidase-like"/>
    <property type="match status" value="1"/>
</dbReference>
<dbReference type="Proteomes" id="UP000634476">
    <property type="component" value="Unassembled WGS sequence"/>
</dbReference>
<gene>
    <name evidence="2" type="ORF">Pta02_59130</name>
</gene>
<dbReference type="InterPro" id="IPR001466">
    <property type="entry name" value="Beta-lactam-related"/>
</dbReference>
<accession>A0A8J3T2X7</accession>
<evidence type="ECO:0000313" key="3">
    <source>
        <dbReference type="Proteomes" id="UP000634476"/>
    </source>
</evidence>
<keyword evidence="3" id="KW-1185">Reference proteome</keyword>
<protein>
    <recommendedName>
        <fullName evidence="1">Beta-lactamase-related domain-containing protein</fullName>
    </recommendedName>
</protein>
<dbReference type="Pfam" id="PF00144">
    <property type="entry name" value="Beta-lactamase"/>
    <property type="match status" value="1"/>
</dbReference>
<dbReference type="RefSeq" id="WP_239131309.1">
    <property type="nucleotide sequence ID" value="NZ_BOOK01000044.1"/>
</dbReference>
<dbReference type="PANTHER" id="PTHR46825:SF9">
    <property type="entry name" value="BETA-LACTAMASE-RELATED DOMAIN-CONTAINING PROTEIN"/>
    <property type="match status" value="1"/>
</dbReference>
<organism evidence="2 3">
    <name type="scientific">Planobispora takensis</name>
    <dbReference type="NCBI Taxonomy" id="1367882"/>
    <lineage>
        <taxon>Bacteria</taxon>
        <taxon>Bacillati</taxon>
        <taxon>Actinomycetota</taxon>
        <taxon>Actinomycetes</taxon>
        <taxon>Streptosporangiales</taxon>
        <taxon>Streptosporangiaceae</taxon>
        <taxon>Planobispora</taxon>
    </lineage>
</organism>
<dbReference type="Gene3D" id="3.40.710.10">
    <property type="entry name" value="DD-peptidase/beta-lactamase superfamily"/>
    <property type="match status" value="1"/>
</dbReference>
<evidence type="ECO:0000259" key="1">
    <source>
        <dbReference type="Pfam" id="PF00144"/>
    </source>
</evidence>
<dbReference type="EMBL" id="BOOK01000044">
    <property type="protein sequence ID" value="GII03905.1"/>
    <property type="molecule type" value="Genomic_DNA"/>
</dbReference>
<comment type="caution">
    <text evidence="2">The sequence shown here is derived from an EMBL/GenBank/DDBJ whole genome shotgun (WGS) entry which is preliminary data.</text>
</comment>
<sequence>MAGATDPGRWQVRLAELIEEFEVPGAGLAFLHEGRVHEFAAGVLNTGTGVETTTDSLFQIGSITKVWTATQIMLLIEGGELTLDTRVAEILPEFRVADAELTESVTVRHLLSHTSGIDGDLFIDTGRGDDCLEKYVAACADLARNHPLGATQSYGNSGFVIAGRIVERLTGEVWDVALREQIIDPLGLTHTWTLPEDVIRFRAAVGHVEGAPSPVWGLMRAVGPAGLICSRPADVVAFARAHFGPGLLAGPETMWEPQVEIPNPHTMGRQWGIGWILDEWDGRRILSHGGNTVGQAAMLWAVPGSETAVCVLANGGHTAAFQRTLITELLDELLGLTVPPVLGPPDTPAQVDAGRYAGRYERTGSRVTLTLQDGRLRLRSEATGTLAGLRPPVEFDLVPVDETTFVGRPEGDPQWIPVVFYELADGSPYVHFGARATPRVG</sequence>